<dbReference type="Proteomes" id="UP000250321">
    <property type="component" value="Unassembled WGS sequence"/>
</dbReference>
<keyword evidence="4" id="KW-0132">Cell division</keyword>
<evidence type="ECO:0000256" key="7">
    <source>
        <dbReference type="ARBA" id="ARBA00023242"/>
    </source>
</evidence>
<keyword evidence="11" id="KW-1185">Reference proteome</keyword>
<comment type="caution">
    <text evidence="10">The sequence shown here is derived from an EMBL/GenBank/DDBJ whole genome shotgun (WGS) entry which is preliminary data.</text>
</comment>
<keyword evidence="5" id="KW-0498">Mitosis</keyword>
<evidence type="ECO:0000256" key="4">
    <source>
        <dbReference type="ARBA" id="ARBA00022618"/>
    </source>
</evidence>
<evidence type="ECO:0000256" key="8">
    <source>
        <dbReference type="ARBA" id="ARBA00023306"/>
    </source>
</evidence>
<dbReference type="PANTHER" id="PTHR15459">
    <property type="entry name" value="POLYAMINE-MODULATED FACTOR 1"/>
    <property type="match status" value="1"/>
</dbReference>
<dbReference type="EMBL" id="PJQY01001393">
    <property type="protein sequence ID" value="PQQ03007.1"/>
    <property type="molecule type" value="Genomic_DNA"/>
</dbReference>
<keyword evidence="9" id="KW-0137">Centromere</keyword>
<reference evidence="10 11" key="1">
    <citation type="submission" date="2018-02" db="EMBL/GenBank/DDBJ databases">
        <title>Draft genome of wild Prunus yedoensis var. nudiflora.</title>
        <authorList>
            <person name="Baek S."/>
            <person name="Kim J.-H."/>
            <person name="Choi K."/>
            <person name="Kim G.-B."/>
            <person name="Cho A."/>
            <person name="Jang H."/>
            <person name="Shin C.-H."/>
            <person name="Yu H.-J."/>
            <person name="Mun J.-H."/>
        </authorList>
    </citation>
    <scope>NUCLEOTIDE SEQUENCE [LARGE SCALE GENOMIC DNA]</scope>
    <source>
        <strain evidence="11">cv. Jeju island</strain>
        <tissue evidence="10">Leaf</tissue>
    </source>
</reference>
<accession>A0A314YAQ9</accession>
<dbReference type="InterPro" id="IPR007128">
    <property type="entry name" value="PMF1/Nnf1"/>
</dbReference>
<evidence type="ECO:0000256" key="2">
    <source>
        <dbReference type="ARBA" id="ARBA00004629"/>
    </source>
</evidence>
<gene>
    <name evidence="10" type="ORF">Pyn_31224</name>
</gene>
<evidence type="ECO:0000256" key="1">
    <source>
        <dbReference type="ARBA" id="ARBA00004123"/>
    </source>
</evidence>
<evidence type="ECO:0000313" key="11">
    <source>
        <dbReference type="Proteomes" id="UP000250321"/>
    </source>
</evidence>
<dbReference type="GO" id="GO:0005634">
    <property type="term" value="C:nucleus"/>
    <property type="evidence" value="ECO:0007669"/>
    <property type="project" value="UniProtKB-SubCell"/>
</dbReference>
<comment type="subcellular location">
    <subcellularLocation>
        <location evidence="2">Chromosome</location>
        <location evidence="2">Centromere</location>
        <location evidence="2">Kinetochore</location>
    </subcellularLocation>
    <subcellularLocation>
        <location evidence="1">Nucleus</location>
    </subcellularLocation>
</comment>
<keyword evidence="3" id="KW-0158">Chromosome</keyword>
<sequence>MGTRHMEMKKSFKFCIRSLLTPCSKQEFRQAFPNFTTAAQERLHRMFIQDEFESVCLETQVYISIFSDDVNAQLTAYVGFSA</sequence>
<dbReference type="AlphaFoldDB" id="A0A314YAQ9"/>
<dbReference type="GO" id="GO:0000444">
    <property type="term" value="C:MIS12/MIND type complex"/>
    <property type="evidence" value="ECO:0007669"/>
    <property type="project" value="InterPro"/>
</dbReference>
<name>A0A314YAQ9_PRUYE</name>
<keyword evidence="7" id="KW-0539">Nucleus</keyword>
<dbReference type="GO" id="GO:0051301">
    <property type="term" value="P:cell division"/>
    <property type="evidence" value="ECO:0007669"/>
    <property type="project" value="UniProtKB-KW"/>
</dbReference>
<proteinExistence type="predicted"/>
<evidence type="ECO:0000256" key="9">
    <source>
        <dbReference type="ARBA" id="ARBA00023328"/>
    </source>
</evidence>
<keyword evidence="8" id="KW-0131">Cell cycle</keyword>
<dbReference type="GO" id="GO:0007059">
    <property type="term" value="P:chromosome segregation"/>
    <property type="evidence" value="ECO:0007669"/>
    <property type="project" value="TreeGrafter"/>
</dbReference>
<evidence type="ECO:0000256" key="3">
    <source>
        <dbReference type="ARBA" id="ARBA00022454"/>
    </source>
</evidence>
<organism evidence="10 11">
    <name type="scientific">Prunus yedoensis var. nudiflora</name>
    <dbReference type="NCBI Taxonomy" id="2094558"/>
    <lineage>
        <taxon>Eukaryota</taxon>
        <taxon>Viridiplantae</taxon>
        <taxon>Streptophyta</taxon>
        <taxon>Embryophyta</taxon>
        <taxon>Tracheophyta</taxon>
        <taxon>Spermatophyta</taxon>
        <taxon>Magnoliopsida</taxon>
        <taxon>eudicotyledons</taxon>
        <taxon>Gunneridae</taxon>
        <taxon>Pentapetalae</taxon>
        <taxon>rosids</taxon>
        <taxon>fabids</taxon>
        <taxon>Rosales</taxon>
        <taxon>Rosaceae</taxon>
        <taxon>Amygdaloideae</taxon>
        <taxon>Amygdaleae</taxon>
        <taxon>Prunus</taxon>
    </lineage>
</organism>
<protein>
    <submittedName>
        <fullName evidence="10">Uncharacterized protein</fullName>
    </submittedName>
</protein>
<dbReference type="PANTHER" id="PTHR15459:SF3">
    <property type="entry name" value="POLYAMINE-MODULATED FACTOR 1"/>
    <property type="match status" value="1"/>
</dbReference>
<dbReference type="OrthoDB" id="506494at2759"/>
<keyword evidence="6" id="KW-0995">Kinetochore</keyword>
<evidence type="ECO:0000313" key="10">
    <source>
        <dbReference type="EMBL" id="PQQ03007.1"/>
    </source>
</evidence>
<evidence type="ECO:0000256" key="5">
    <source>
        <dbReference type="ARBA" id="ARBA00022776"/>
    </source>
</evidence>
<evidence type="ECO:0000256" key="6">
    <source>
        <dbReference type="ARBA" id="ARBA00022838"/>
    </source>
</evidence>